<keyword evidence="3 7" id="KW-0812">Transmembrane</keyword>
<evidence type="ECO:0000256" key="4">
    <source>
        <dbReference type="ARBA" id="ARBA00022989"/>
    </source>
</evidence>
<dbReference type="InterPro" id="IPR037185">
    <property type="entry name" value="EmrE-like"/>
</dbReference>
<comment type="subcellular location">
    <subcellularLocation>
        <location evidence="1">Membrane</location>
        <topology evidence="1">Multi-pass membrane protein</topology>
    </subcellularLocation>
</comment>
<dbReference type="SUPFAM" id="SSF103481">
    <property type="entry name" value="Multidrug resistance efflux transporter EmrE"/>
    <property type="match status" value="2"/>
</dbReference>
<feature type="transmembrane region" description="Helical" evidence="7">
    <location>
        <begin position="59"/>
        <end position="77"/>
    </location>
</feature>
<feature type="transmembrane region" description="Helical" evidence="7">
    <location>
        <begin position="254"/>
        <end position="274"/>
    </location>
</feature>
<dbReference type="InterPro" id="IPR050638">
    <property type="entry name" value="AA-Vitamin_Transporters"/>
</dbReference>
<feature type="domain" description="EamA" evidence="8">
    <location>
        <begin position="164"/>
        <end position="293"/>
    </location>
</feature>
<feature type="transmembrane region" description="Helical" evidence="7">
    <location>
        <begin position="280"/>
        <end position="297"/>
    </location>
</feature>
<feature type="compositionally biased region" description="Low complexity" evidence="6">
    <location>
        <begin position="1"/>
        <end position="10"/>
    </location>
</feature>
<dbReference type="PANTHER" id="PTHR32322">
    <property type="entry name" value="INNER MEMBRANE TRANSPORTER"/>
    <property type="match status" value="1"/>
</dbReference>
<evidence type="ECO:0000313" key="10">
    <source>
        <dbReference type="Proteomes" id="UP001183607"/>
    </source>
</evidence>
<comment type="caution">
    <text evidence="9">The sequence shown here is derived from an EMBL/GenBank/DDBJ whole genome shotgun (WGS) entry which is preliminary data.</text>
</comment>
<evidence type="ECO:0000313" key="9">
    <source>
        <dbReference type="EMBL" id="MDT0417718.1"/>
    </source>
</evidence>
<keyword evidence="5 7" id="KW-0472">Membrane</keyword>
<feature type="transmembrane region" description="Helical" evidence="7">
    <location>
        <begin position="193"/>
        <end position="212"/>
    </location>
</feature>
<feature type="region of interest" description="Disordered" evidence="6">
    <location>
        <begin position="1"/>
        <end position="23"/>
    </location>
</feature>
<accession>A0ABD5EAQ0</accession>
<dbReference type="InterPro" id="IPR000620">
    <property type="entry name" value="EamA_dom"/>
</dbReference>
<evidence type="ECO:0000256" key="5">
    <source>
        <dbReference type="ARBA" id="ARBA00023136"/>
    </source>
</evidence>
<dbReference type="AlphaFoldDB" id="A0ABD5EAQ0"/>
<dbReference type="Pfam" id="PF00892">
    <property type="entry name" value="EamA"/>
    <property type="match status" value="1"/>
</dbReference>
<dbReference type="Proteomes" id="UP001183607">
    <property type="component" value="Unassembled WGS sequence"/>
</dbReference>
<evidence type="ECO:0000256" key="7">
    <source>
        <dbReference type="SAM" id="Phobius"/>
    </source>
</evidence>
<gene>
    <name evidence="9" type="ORF">RM574_19740</name>
</gene>
<evidence type="ECO:0000256" key="1">
    <source>
        <dbReference type="ARBA" id="ARBA00004141"/>
    </source>
</evidence>
<evidence type="ECO:0000256" key="6">
    <source>
        <dbReference type="SAM" id="MobiDB-lite"/>
    </source>
</evidence>
<dbReference type="RefSeq" id="WP_093854038.1">
    <property type="nucleotide sequence ID" value="NZ_JAVRER010000032.1"/>
</dbReference>
<reference evidence="10" key="1">
    <citation type="submission" date="2023-07" db="EMBL/GenBank/DDBJ databases">
        <title>30 novel species of actinomycetes from the DSMZ collection.</title>
        <authorList>
            <person name="Nouioui I."/>
        </authorList>
    </citation>
    <scope>NUCLEOTIDE SEQUENCE [LARGE SCALE GENOMIC DNA]</scope>
    <source>
        <strain evidence="10">DSM 41982</strain>
    </source>
</reference>
<feature type="transmembrane region" description="Helical" evidence="7">
    <location>
        <begin position="224"/>
        <end position="242"/>
    </location>
</feature>
<evidence type="ECO:0000256" key="2">
    <source>
        <dbReference type="ARBA" id="ARBA00007362"/>
    </source>
</evidence>
<dbReference type="EMBL" id="JAVRER010000032">
    <property type="protein sequence ID" value="MDT0417718.1"/>
    <property type="molecule type" value="Genomic_DNA"/>
</dbReference>
<evidence type="ECO:0000259" key="8">
    <source>
        <dbReference type="Pfam" id="PF00892"/>
    </source>
</evidence>
<feature type="transmembrane region" description="Helical" evidence="7">
    <location>
        <begin position="89"/>
        <end position="109"/>
    </location>
</feature>
<keyword evidence="4 7" id="KW-1133">Transmembrane helix</keyword>
<sequence length="311" mass="30902">MRTGIRSTPPRTGPPPAPTGPRAAGSLARLAPLLVLGQMCSLQLGAAVAKSLYGRVDPVVVAGMRLGFAAVLLALLVRPRLASYSGAQWLGACALGLVFAGNNLTFFLALDRLPLGVAATVELLGPLLLAVALSRSAAHLLAGLLGLCGVLLLGAPGSELPLAGLGFGLAAAGCRTAYVLLSKRVGRLFPDFGGLSLALLAGACALVPLAAVHGGGQVRADPGALLPGCAVALLSSLVPYALDMTVLRRIDSRAFGVLLALTPAVGALVGLAFLGEPLGVREVVAIALVVVAAGWSARAGSGGGARAAGQD</sequence>
<proteinExistence type="inferred from homology"/>
<name>A0ABD5EAQ0_9ACTN</name>
<dbReference type="GO" id="GO:0016020">
    <property type="term" value="C:membrane"/>
    <property type="evidence" value="ECO:0007669"/>
    <property type="project" value="UniProtKB-SubCell"/>
</dbReference>
<protein>
    <submittedName>
        <fullName evidence="9">EamA family transporter</fullName>
    </submittedName>
</protein>
<evidence type="ECO:0000256" key="3">
    <source>
        <dbReference type="ARBA" id="ARBA00022692"/>
    </source>
</evidence>
<comment type="similarity">
    <text evidence="2">Belongs to the EamA transporter family.</text>
</comment>
<dbReference type="PANTHER" id="PTHR32322:SF2">
    <property type="entry name" value="EAMA DOMAIN-CONTAINING PROTEIN"/>
    <property type="match status" value="1"/>
</dbReference>
<feature type="transmembrane region" description="Helical" evidence="7">
    <location>
        <begin position="162"/>
        <end position="181"/>
    </location>
</feature>
<organism evidence="9 10">
    <name type="scientific">Streptomyces evansiae</name>
    <dbReference type="NCBI Taxonomy" id="3075535"/>
    <lineage>
        <taxon>Bacteria</taxon>
        <taxon>Bacillati</taxon>
        <taxon>Actinomycetota</taxon>
        <taxon>Actinomycetes</taxon>
        <taxon>Kitasatosporales</taxon>
        <taxon>Streptomycetaceae</taxon>
        <taxon>Streptomyces</taxon>
    </lineage>
</organism>